<feature type="non-terminal residue" evidence="5">
    <location>
        <position position="1"/>
    </location>
</feature>
<evidence type="ECO:0000313" key="5">
    <source>
        <dbReference type="EMBL" id="GMT00303.1"/>
    </source>
</evidence>
<comment type="similarity">
    <text evidence="2">Belongs to the nematode transthyretin-like family.</text>
</comment>
<organism evidence="5 6">
    <name type="scientific">Pristionchus entomophagus</name>
    <dbReference type="NCBI Taxonomy" id="358040"/>
    <lineage>
        <taxon>Eukaryota</taxon>
        <taxon>Metazoa</taxon>
        <taxon>Ecdysozoa</taxon>
        <taxon>Nematoda</taxon>
        <taxon>Chromadorea</taxon>
        <taxon>Rhabditida</taxon>
        <taxon>Rhabditina</taxon>
        <taxon>Diplogasteromorpha</taxon>
        <taxon>Diplogasteroidea</taxon>
        <taxon>Neodiplogasteridae</taxon>
        <taxon>Pristionchus</taxon>
    </lineage>
</organism>
<gene>
    <name evidence="5" type="ORF">PENTCL1PPCAC_22477</name>
</gene>
<dbReference type="GO" id="GO:0005576">
    <property type="term" value="C:extracellular region"/>
    <property type="evidence" value="ECO:0007669"/>
    <property type="project" value="UniProtKB-SubCell"/>
</dbReference>
<sequence>DRVILSLFFPPMRSIPLLFLFFFFANAGNLKVRVLGRTSCQTVHDGIVGSKKVDGVKIQLWEEDLGENSVVDPDDLIDTADEVNKQGLFRLKGGQDETFNHQQFYVKIHFPCVANSTCNFVKYKKFCAQNPGEKYYMAKKQLIPKEYRFVEAPITYYIDYRMGYAHHEIDSDIPYL</sequence>
<evidence type="ECO:0000256" key="3">
    <source>
        <dbReference type="ARBA" id="ARBA00022525"/>
    </source>
</evidence>
<dbReference type="InterPro" id="IPR001534">
    <property type="entry name" value="Transthyretin-like"/>
</dbReference>
<comment type="caution">
    <text evidence="5">The sequence shown here is derived from an EMBL/GenBank/DDBJ whole genome shotgun (WGS) entry which is preliminary data.</text>
</comment>
<keyword evidence="3" id="KW-0964">Secreted</keyword>
<name>A0AAV5U162_9BILA</name>
<dbReference type="Proteomes" id="UP001432027">
    <property type="component" value="Unassembled WGS sequence"/>
</dbReference>
<dbReference type="Pfam" id="PF01060">
    <property type="entry name" value="TTR-52"/>
    <property type="match status" value="1"/>
</dbReference>
<dbReference type="Gene3D" id="2.60.40.3330">
    <property type="match status" value="1"/>
</dbReference>
<evidence type="ECO:0008006" key="7">
    <source>
        <dbReference type="Google" id="ProtNLM"/>
    </source>
</evidence>
<proteinExistence type="inferred from homology"/>
<comment type="subcellular location">
    <subcellularLocation>
        <location evidence="1">Secreted</location>
    </subcellularLocation>
</comment>
<dbReference type="InterPro" id="IPR038479">
    <property type="entry name" value="Transthyretin-like_sf"/>
</dbReference>
<keyword evidence="4" id="KW-0732">Signal</keyword>
<dbReference type="EMBL" id="BTSX01000005">
    <property type="protein sequence ID" value="GMT00303.1"/>
    <property type="molecule type" value="Genomic_DNA"/>
</dbReference>
<evidence type="ECO:0000256" key="4">
    <source>
        <dbReference type="ARBA" id="ARBA00022729"/>
    </source>
</evidence>
<evidence type="ECO:0000256" key="2">
    <source>
        <dbReference type="ARBA" id="ARBA00010112"/>
    </source>
</evidence>
<evidence type="ECO:0000313" key="6">
    <source>
        <dbReference type="Proteomes" id="UP001432027"/>
    </source>
</evidence>
<evidence type="ECO:0000256" key="1">
    <source>
        <dbReference type="ARBA" id="ARBA00004613"/>
    </source>
</evidence>
<protein>
    <recommendedName>
        <fullName evidence="7">Transthyretin-like family protein</fullName>
    </recommendedName>
</protein>
<dbReference type="AlphaFoldDB" id="A0AAV5U162"/>
<dbReference type="GO" id="GO:0009986">
    <property type="term" value="C:cell surface"/>
    <property type="evidence" value="ECO:0007669"/>
    <property type="project" value="InterPro"/>
</dbReference>
<reference evidence="5" key="1">
    <citation type="submission" date="2023-10" db="EMBL/GenBank/DDBJ databases">
        <title>Genome assembly of Pristionchus species.</title>
        <authorList>
            <person name="Yoshida K."/>
            <person name="Sommer R.J."/>
        </authorList>
    </citation>
    <scope>NUCLEOTIDE SEQUENCE</scope>
    <source>
        <strain evidence="5">RS0144</strain>
    </source>
</reference>
<dbReference type="PANTHER" id="PTHR21700:SF3">
    <property type="entry name" value="TRANSTHYRETIN-LIKE PROTEIN 5"/>
    <property type="match status" value="1"/>
</dbReference>
<accession>A0AAV5U162</accession>
<keyword evidence="6" id="KW-1185">Reference proteome</keyword>
<dbReference type="PANTHER" id="PTHR21700">
    <property type="entry name" value="TRANSTHYRETIN-LIKE FAMILY PROTEIN-RELATED"/>
    <property type="match status" value="1"/>
</dbReference>